<protein>
    <submittedName>
        <fullName evidence="1">Uncharacterized protein</fullName>
    </submittedName>
</protein>
<organism evidence="1 2">
    <name type="scientific">Deinococcus aerophilus</name>
    <dbReference type="NCBI Taxonomy" id="522488"/>
    <lineage>
        <taxon>Bacteria</taxon>
        <taxon>Thermotogati</taxon>
        <taxon>Deinococcota</taxon>
        <taxon>Deinococci</taxon>
        <taxon>Deinococcales</taxon>
        <taxon>Deinococcaceae</taxon>
        <taxon>Deinococcus</taxon>
    </lineage>
</organism>
<evidence type="ECO:0000313" key="1">
    <source>
        <dbReference type="EMBL" id="GGM12834.1"/>
    </source>
</evidence>
<sequence length="86" mass="9530">MNGRDLLAPGYVYVLPGTGFEQMPPYDWPGLGTVLEPHWVNPHPVSPLLCVPVTPDDFPLPVRTHDAARVDARAAADPWGFPWLEE</sequence>
<proteinExistence type="predicted"/>
<accession>A0ABQ2GUS9</accession>
<dbReference type="Proteomes" id="UP000661918">
    <property type="component" value="Unassembled WGS sequence"/>
</dbReference>
<comment type="caution">
    <text evidence="1">The sequence shown here is derived from an EMBL/GenBank/DDBJ whole genome shotgun (WGS) entry which is preliminary data.</text>
</comment>
<name>A0ABQ2GUS9_9DEIO</name>
<dbReference type="EMBL" id="BMOM01000017">
    <property type="protein sequence ID" value="GGM12834.1"/>
    <property type="molecule type" value="Genomic_DNA"/>
</dbReference>
<keyword evidence="2" id="KW-1185">Reference proteome</keyword>
<evidence type="ECO:0000313" key="2">
    <source>
        <dbReference type="Proteomes" id="UP000661918"/>
    </source>
</evidence>
<dbReference type="RefSeq" id="WP_229753041.1">
    <property type="nucleotide sequence ID" value="NZ_BMOM01000017.1"/>
</dbReference>
<gene>
    <name evidence="1" type="ORF">GCM10010841_21730</name>
</gene>
<reference evidence="2" key="1">
    <citation type="journal article" date="2019" name="Int. J. Syst. Evol. Microbiol.">
        <title>The Global Catalogue of Microorganisms (GCM) 10K type strain sequencing project: providing services to taxonomists for standard genome sequencing and annotation.</title>
        <authorList>
            <consortium name="The Broad Institute Genomics Platform"/>
            <consortium name="The Broad Institute Genome Sequencing Center for Infectious Disease"/>
            <person name="Wu L."/>
            <person name="Ma J."/>
        </authorList>
    </citation>
    <scope>NUCLEOTIDE SEQUENCE [LARGE SCALE GENOMIC DNA]</scope>
    <source>
        <strain evidence="2">JCM 15443</strain>
    </source>
</reference>